<feature type="compositionally biased region" description="Low complexity" evidence="2">
    <location>
        <begin position="152"/>
        <end position="168"/>
    </location>
</feature>
<feature type="repeat" description="TPR" evidence="1">
    <location>
        <begin position="863"/>
        <end position="896"/>
    </location>
</feature>
<feature type="compositionally biased region" description="Low complexity" evidence="2">
    <location>
        <begin position="471"/>
        <end position="487"/>
    </location>
</feature>
<accession>A0A9P6U9A2</accession>
<feature type="domain" description="UBA" evidence="3">
    <location>
        <begin position="419"/>
        <end position="462"/>
    </location>
</feature>
<feature type="compositionally biased region" description="Low complexity" evidence="2">
    <location>
        <begin position="712"/>
        <end position="723"/>
    </location>
</feature>
<dbReference type="OrthoDB" id="1717591at2759"/>
<gene>
    <name evidence="5" type="ORF">DFQ27_001058</name>
</gene>
<feature type="region of interest" description="Disordered" evidence="2">
    <location>
        <begin position="591"/>
        <end position="750"/>
    </location>
</feature>
<dbReference type="SUPFAM" id="SSF46934">
    <property type="entry name" value="UBA-like"/>
    <property type="match status" value="1"/>
</dbReference>
<evidence type="ECO:0000259" key="3">
    <source>
        <dbReference type="PROSITE" id="PS50030"/>
    </source>
</evidence>
<keyword evidence="6" id="KW-1185">Reference proteome</keyword>
<feature type="region of interest" description="Disordered" evidence="2">
    <location>
        <begin position="1"/>
        <end position="294"/>
    </location>
</feature>
<feature type="compositionally biased region" description="Low complexity" evidence="2">
    <location>
        <begin position="384"/>
        <end position="397"/>
    </location>
</feature>
<dbReference type="Gene3D" id="1.10.287.110">
    <property type="entry name" value="DnaJ domain"/>
    <property type="match status" value="1"/>
</dbReference>
<evidence type="ECO:0000256" key="2">
    <source>
        <dbReference type="SAM" id="MobiDB-lite"/>
    </source>
</evidence>
<dbReference type="InterPro" id="IPR015940">
    <property type="entry name" value="UBA"/>
</dbReference>
<dbReference type="AlphaFoldDB" id="A0A9P6U9A2"/>
<feature type="region of interest" description="Disordered" evidence="2">
    <location>
        <begin position="352"/>
        <end position="421"/>
    </location>
</feature>
<feature type="domain" description="J" evidence="4">
    <location>
        <begin position="1027"/>
        <end position="1090"/>
    </location>
</feature>
<dbReference type="InterPro" id="IPR036869">
    <property type="entry name" value="J_dom_sf"/>
</dbReference>
<feature type="compositionally biased region" description="Low complexity" evidence="2">
    <location>
        <begin position="20"/>
        <end position="31"/>
    </location>
</feature>
<feature type="compositionally biased region" description="Polar residues" evidence="2">
    <location>
        <begin position="242"/>
        <end position="274"/>
    </location>
</feature>
<dbReference type="Gene3D" id="1.25.40.10">
    <property type="entry name" value="Tetratricopeptide repeat domain"/>
    <property type="match status" value="1"/>
</dbReference>
<feature type="region of interest" description="Disordered" evidence="2">
    <location>
        <begin position="914"/>
        <end position="943"/>
    </location>
</feature>
<feature type="compositionally biased region" description="Polar residues" evidence="2">
    <location>
        <begin position="284"/>
        <end position="294"/>
    </location>
</feature>
<dbReference type="SUPFAM" id="SSF48452">
    <property type="entry name" value="TPR-like"/>
    <property type="match status" value="1"/>
</dbReference>
<sequence length="1091" mass="117245">MDDLSGLSWTTPPAASPSAQQRQQQQQQQQQLRNGANAFMGMGSGMGSGILQPTPVSTPKVKPPVPPVSSKPAHLQMGRQTGQLLNTSTLNSNLSSTGSSIGNSKAPTQPSSSRQPPSDVFGSLIPDFGKGAAGLNKSLDGMSLDDRRRHLQQQQQQQQQQPQPQLQPRSNSTASTTNRWDDFSMLSNSLLSTSPSPSPSPLRPTTGSNPTPLPTFNPGGIQSPVPQGRPLPAFMGGGAAAITSSSRVQSPGSLQAGSLQAPLQPSRSGSTSPTPARDPFGSLLGSQSSRSTPLAANQSLNTLRANTPPVHQPAAADPWDLDFLANTGSAATKTNGTLLQQESDTFDLGAFEKAVPEKPTSAPPKPPRPSGTTMPSVSSPPPLSSSSSSSSSPSSASTLRRQRGEGGADAVSSSSASPPTSKDSLVAIIVDMGFTAQQAKTALAMTPGGNDVEAAVDLLVQNKAATEELSRSSSGRRQQGQKQQQQRSQRRFKDDDDDDDEPSLVDRRRQRQQQHERTVSSTTTSSNGNGSSSAARTDQFNQQKDRFVESASAFGFSVLSKASDLYKQGKEKMQAVMDDITAEDERVEREERLRRHQWVEENHRVPGGYKDSDSEEEDDESHSSHNKPPRSKASGPPPPKPRRELVDDYYDHRDRPSASTATKQQQQSRRGQERENFEGTYVSSSRRGGAQQQQQQQRPKEGDLLSSPSSCTRGSRGTATATTPVQPTLANRGPSAAAAAAAANKKPVRPPRTIVQASGLQMQQSNQLKEQGNALFKLGQFGQAAEMYAQATASLPANHLSLVILHNNRAAALIKTGDYRETVEVCTRSIGIIQGPDGEGVNDVLPSSSSIDGSIINLKEQMSKALMRRATAYENMEKYKDAKRDWTLLRELDPSNKAAFEGLRRCDKAIQLTEGGGSGIGDGSGRSTPLKKASPVSNGSSMRSSALQDMYGTVHSSAQQARTKAVIQNSEGVSKLREAARQQEKEEDEKLRVRDQVDQRMGQWKAGKEDNLRALIASLHTVLWEGAGWKAVGMHELVTASQVKVKYMRAIGKMHPDKLGGQTTIEQRMMANTIFSTLNSAWDAFKVQNNM</sequence>
<dbReference type="InterPro" id="IPR009060">
    <property type="entry name" value="UBA-like_sf"/>
</dbReference>
<feature type="compositionally biased region" description="Low complexity" evidence="2">
    <location>
        <begin position="520"/>
        <end position="533"/>
    </location>
</feature>
<comment type="caution">
    <text evidence="5">The sequence shown here is derived from an EMBL/GenBank/DDBJ whole genome shotgun (WGS) entry which is preliminary data.</text>
</comment>
<dbReference type="InterPro" id="IPR001623">
    <property type="entry name" value="DnaJ_domain"/>
</dbReference>
<dbReference type="Proteomes" id="UP000807716">
    <property type="component" value="Unassembled WGS sequence"/>
</dbReference>
<evidence type="ECO:0000313" key="5">
    <source>
        <dbReference type="EMBL" id="KAG0264717.1"/>
    </source>
</evidence>
<proteinExistence type="predicted"/>
<dbReference type="InterPro" id="IPR051647">
    <property type="entry name" value="Mediator_comp_sub12"/>
</dbReference>
<feature type="compositionally biased region" description="Basic and acidic residues" evidence="2">
    <location>
        <begin position="641"/>
        <end position="656"/>
    </location>
</feature>
<feature type="compositionally biased region" description="Low complexity" evidence="2">
    <location>
        <begin position="184"/>
        <end position="195"/>
    </location>
</feature>
<dbReference type="PANTHER" id="PTHR46007:SF8">
    <property type="entry name" value="C2H2-TYPE DOMAIN-CONTAINING PROTEIN"/>
    <property type="match status" value="1"/>
</dbReference>
<dbReference type="GO" id="GO:0016592">
    <property type="term" value="C:mediator complex"/>
    <property type="evidence" value="ECO:0007669"/>
    <property type="project" value="TreeGrafter"/>
</dbReference>
<dbReference type="SMART" id="SM00028">
    <property type="entry name" value="TPR"/>
    <property type="match status" value="3"/>
</dbReference>
<feature type="compositionally biased region" description="Gly residues" evidence="2">
    <location>
        <begin position="914"/>
        <end position="924"/>
    </location>
</feature>
<feature type="compositionally biased region" description="Polar residues" evidence="2">
    <location>
        <begin position="7"/>
        <end position="19"/>
    </location>
</feature>
<dbReference type="InterPro" id="IPR011990">
    <property type="entry name" value="TPR-like_helical_dom_sf"/>
</dbReference>
<dbReference type="EMBL" id="JAAAJB010000132">
    <property type="protein sequence ID" value="KAG0264717.1"/>
    <property type="molecule type" value="Genomic_DNA"/>
</dbReference>
<dbReference type="PANTHER" id="PTHR46007">
    <property type="entry name" value="MEDIATOR OF RNA POLYMERASE II TRANSCRIPTION SUBUNIT 12"/>
    <property type="match status" value="1"/>
</dbReference>
<dbReference type="SUPFAM" id="SSF46565">
    <property type="entry name" value="Chaperone J-domain"/>
    <property type="match status" value="1"/>
</dbReference>
<reference evidence="5" key="1">
    <citation type="journal article" date="2020" name="Fungal Divers.">
        <title>Resolving the Mortierellaceae phylogeny through synthesis of multi-gene phylogenetics and phylogenomics.</title>
        <authorList>
            <person name="Vandepol N."/>
            <person name="Liber J."/>
            <person name="Desiro A."/>
            <person name="Na H."/>
            <person name="Kennedy M."/>
            <person name="Barry K."/>
            <person name="Grigoriev I.V."/>
            <person name="Miller A.N."/>
            <person name="O'Donnell K."/>
            <person name="Stajich J.E."/>
            <person name="Bonito G."/>
        </authorList>
    </citation>
    <scope>NUCLEOTIDE SEQUENCE</scope>
    <source>
        <strain evidence="5">BC1065</strain>
    </source>
</reference>
<evidence type="ECO:0000313" key="6">
    <source>
        <dbReference type="Proteomes" id="UP000807716"/>
    </source>
</evidence>
<dbReference type="PROSITE" id="PS50005">
    <property type="entry name" value="TPR"/>
    <property type="match status" value="1"/>
</dbReference>
<evidence type="ECO:0008006" key="7">
    <source>
        <dbReference type="Google" id="ProtNLM"/>
    </source>
</evidence>
<keyword evidence="1" id="KW-0802">TPR repeat</keyword>
<feature type="compositionally biased region" description="Low complexity" evidence="2">
    <location>
        <begin position="81"/>
        <end position="118"/>
    </location>
</feature>
<evidence type="ECO:0000256" key="1">
    <source>
        <dbReference type="PROSITE-ProRule" id="PRU00339"/>
    </source>
</evidence>
<dbReference type="GO" id="GO:0045944">
    <property type="term" value="P:positive regulation of transcription by RNA polymerase II"/>
    <property type="evidence" value="ECO:0007669"/>
    <property type="project" value="TreeGrafter"/>
</dbReference>
<protein>
    <recommendedName>
        <fullName evidence="7">UBA domain-containing protein</fullName>
    </recommendedName>
</protein>
<evidence type="ECO:0000259" key="4">
    <source>
        <dbReference type="PROSITE" id="PS50076"/>
    </source>
</evidence>
<feature type="compositionally biased region" description="Polar residues" evidence="2">
    <location>
        <begin position="169"/>
        <end position="178"/>
    </location>
</feature>
<feature type="compositionally biased region" description="Basic and acidic residues" evidence="2">
    <location>
        <begin position="591"/>
        <end position="604"/>
    </location>
</feature>
<organism evidence="5 6">
    <name type="scientific">Actinomortierella ambigua</name>
    <dbReference type="NCBI Taxonomy" id="1343610"/>
    <lineage>
        <taxon>Eukaryota</taxon>
        <taxon>Fungi</taxon>
        <taxon>Fungi incertae sedis</taxon>
        <taxon>Mucoromycota</taxon>
        <taxon>Mortierellomycotina</taxon>
        <taxon>Mortierellomycetes</taxon>
        <taxon>Mortierellales</taxon>
        <taxon>Mortierellaceae</taxon>
        <taxon>Actinomortierella</taxon>
    </lineage>
</organism>
<name>A0A9P6U9A2_9FUNG</name>
<feature type="region of interest" description="Disordered" evidence="2">
    <location>
        <begin position="465"/>
        <end position="544"/>
    </location>
</feature>
<dbReference type="FunFam" id="1.10.287.110:FF:000002">
    <property type="entry name" value="putative tyrosine-protein phosphatase auxilin isoform X2"/>
    <property type="match status" value="1"/>
</dbReference>
<dbReference type="PROSITE" id="PS50030">
    <property type="entry name" value="UBA"/>
    <property type="match status" value="1"/>
</dbReference>
<dbReference type="InterPro" id="IPR019734">
    <property type="entry name" value="TPR_rpt"/>
</dbReference>
<feature type="compositionally biased region" description="Low complexity" evidence="2">
    <location>
        <begin position="408"/>
        <end position="421"/>
    </location>
</feature>
<dbReference type="PROSITE" id="PS50076">
    <property type="entry name" value="DNAJ_2"/>
    <property type="match status" value="1"/>
</dbReference>
<dbReference type="GO" id="GO:0003713">
    <property type="term" value="F:transcription coactivator activity"/>
    <property type="evidence" value="ECO:0007669"/>
    <property type="project" value="TreeGrafter"/>
</dbReference>
<dbReference type="Gene3D" id="1.10.8.10">
    <property type="entry name" value="DNA helicase RuvA subunit, C-terminal domain"/>
    <property type="match status" value="1"/>
</dbReference>